<keyword evidence="2 5" id="KW-0808">Transferase</keyword>
<comment type="similarity">
    <text evidence="1">Belongs to the acetyltransferase family.</text>
</comment>
<dbReference type="InterPro" id="IPR000182">
    <property type="entry name" value="GNAT_dom"/>
</dbReference>
<evidence type="ECO:0000256" key="2">
    <source>
        <dbReference type="ARBA" id="ARBA00022679"/>
    </source>
</evidence>
<dbReference type="SUPFAM" id="SSF55729">
    <property type="entry name" value="Acyl-CoA N-acyltransferases (Nat)"/>
    <property type="match status" value="1"/>
</dbReference>
<dbReference type="PANTHER" id="PTHR10545:SF29">
    <property type="entry name" value="GH14572P-RELATED"/>
    <property type="match status" value="1"/>
</dbReference>
<evidence type="ECO:0000256" key="3">
    <source>
        <dbReference type="ARBA" id="ARBA00023315"/>
    </source>
</evidence>
<dbReference type="Pfam" id="PF00583">
    <property type="entry name" value="Acetyltransf_1"/>
    <property type="match status" value="1"/>
</dbReference>
<name>A0A2S7K9Z3_9PROT</name>
<dbReference type="GO" id="GO:0008080">
    <property type="term" value="F:N-acetyltransferase activity"/>
    <property type="evidence" value="ECO:0007669"/>
    <property type="project" value="UniProtKB-ARBA"/>
</dbReference>
<protein>
    <submittedName>
        <fullName evidence="5">GNAT family N-acetyltransferase</fullName>
    </submittedName>
</protein>
<feature type="domain" description="N-acetyltransferase" evidence="4">
    <location>
        <begin position="5"/>
        <end position="161"/>
    </location>
</feature>
<dbReference type="AlphaFoldDB" id="A0A2S7K9Z3"/>
<organism evidence="5 6">
    <name type="scientific">Hyphococcus luteus</name>
    <dbReference type="NCBI Taxonomy" id="2058213"/>
    <lineage>
        <taxon>Bacteria</taxon>
        <taxon>Pseudomonadati</taxon>
        <taxon>Pseudomonadota</taxon>
        <taxon>Alphaproteobacteria</taxon>
        <taxon>Parvularculales</taxon>
        <taxon>Parvularculaceae</taxon>
        <taxon>Hyphococcus</taxon>
    </lineage>
</organism>
<dbReference type="Proteomes" id="UP000239504">
    <property type="component" value="Unassembled WGS sequence"/>
</dbReference>
<dbReference type="FunFam" id="3.40.630.30:FF:000064">
    <property type="entry name" value="GNAT family acetyltransferase"/>
    <property type="match status" value="1"/>
</dbReference>
<gene>
    <name evidence="5" type="ORF">CW354_00220</name>
</gene>
<dbReference type="InterPro" id="IPR051016">
    <property type="entry name" value="Diverse_Substrate_AcTransf"/>
</dbReference>
<keyword evidence="6" id="KW-1185">Reference proteome</keyword>
<keyword evidence="3" id="KW-0012">Acyltransferase</keyword>
<dbReference type="InterPro" id="IPR016181">
    <property type="entry name" value="Acyl_CoA_acyltransferase"/>
</dbReference>
<dbReference type="OrthoDB" id="9805924at2"/>
<dbReference type="EMBL" id="PJCH01000001">
    <property type="protein sequence ID" value="PQA89340.1"/>
    <property type="molecule type" value="Genomic_DNA"/>
</dbReference>
<dbReference type="Gene3D" id="3.40.630.30">
    <property type="match status" value="1"/>
</dbReference>
<reference evidence="5 6" key="1">
    <citation type="submission" date="2017-12" db="EMBL/GenBank/DDBJ databases">
        <authorList>
            <person name="Hurst M.R.H."/>
        </authorList>
    </citation>
    <scope>NUCLEOTIDE SEQUENCE [LARGE SCALE GENOMIC DNA]</scope>
    <source>
        <strain evidence="5 6">SY-3-19</strain>
    </source>
</reference>
<dbReference type="RefSeq" id="WP_104828043.1">
    <property type="nucleotide sequence ID" value="NZ_PJCH01000001.1"/>
</dbReference>
<evidence type="ECO:0000313" key="5">
    <source>
        <dbReference type="EMBL" id="PQA89340.1"/>
    </source>
</evidence>
<dbReference type="PANTHER" id="PTHR10545">
    <property type="entry name" value="DIAMINE N-ACETYLTRANSFERASE"/>
    <property type="match status" value="1"/>
</dbReference>
<dbReference type="CDD" id="cd04301">
    <property type="entry name" value="NAT_SF"/>
    <property type="match status" value="1"/>
</dbReference>
<evidence type="ECO:0000256" key="1">
    <source>
        <dbReference type="ARBA" id="ARBA00008694"/>
    </source>
</evidence>
<sequence>MAGDVIIRKAAPDDAGDIQAMIAALARDVDGPAHVLSVEDVKRHGFGDAPDFRALIAECGGEIIGLALYFPEFSTWRGKRGVYLQDIYVKPEARGRGVGEKLIAQLAREAKAMGAVYLRLAVDRDNLEGARFYKRLRFTEVERDRIFKLDGDAFDAFAETE</sequence>
<dbReference type="PROSITE" id="PS51186">
    <property type="entry name" value="GNAT"/>
    <property type="match status" value="1"/>
</dbReference>
<comment type="caution">
    <text evidence="5">The sequence shown here is derived from an EMBL/GenBank/DDBJ whole genome shotgun (WGS) entry which is preliminary data.</text>
</comment>
<accession>A0A2S7K9Z3</accession>
<evidence type="ECO:0000313" key="6">
    <source>
        <dbReference type="Proteomes" id="UP000239504"/>
    </source>
</evidence>
<evidence type="ECO:0000259" key="4">
    <source>
        <dbReference type="PROSITE" id="PS51186"/>
    </source>
</evidence>
<proteinExistence type="inferred from homology"/>